<dbReference type="Gene3D" id="3.40.140.10">
    <property type="entry name" value="Cytidine Deaminase, domain 2"/>
    <property type="match status" value="1"/>
</dbReference>
<sequence>MNDTEDRFTGLKPSELNDAEKQSLVTLAMKVLSIKHRAGRTLSSPDQTRDFLRLRLAEYRNEVFGCLFLDNRHRIIAVRELFQGTIDGASIHPRVVVQQAMEANAAAMVFYHNHPSGVAEPSQADEMITRRLKEALALVDVRVLDHFVVTAGESVSFAERGLL</sequence>
<dbReference type="InterPro" id="IPR037518">
    <property type="entry name" value="MPN"/>
</dbReference>
<dbReference type="STRING" id="1111735.GCA_000428045_01779"/>
<feature type="domain" description="MPN" evidence="6">
    <location>
        <begin position="41"/>
        <end position="163"/>
    </location>
</feature>
<dbReference type="GO" id="GO:0046872">
    <property type="term" value="F:metal ion binding"/>
    <property type="evidence" value="ECO:0007669"/>
    <property type="project" value="UniProtKB-KW"/>
</dbReference>
<dbReference type="InterPro" id="IPR020891">
    <property type="entry name" value="UPF0758_CS"/>
</dbReference>
<keyword evidence="2" id="KW-0479">Metal-binding</keyword>
<dbReference type="NCBIfam" id="TIGR00608">
    <property type="entry name" value="radc"/>
    <property type="match status" value="1"/>
</dbReference>
<keyword evidence="4" id="KW-0862">Zinc</keyword>
<evidence type="ECO:0000313" key="8">
    <source>
        <dbReference type="Proteomes" id="UP000235015"/>
    </source>
</evidence>
<dbReference type="GO" id="GO:0008237">
    <property type="term" value="F:metallopeptidase activity"/>
    <property type="evidence" value="ECO:0007669"/>
    <property type="project" value="UniProtKB-KW"/>
</dbReference>
<evidence type="ECO:0000256" key="1">
    <source>
        <dbReference type="ARBA" id="ARBA00022670"/>
    </source>
</evidence>
<keyword evidence="1" id="KW-0645">Protease</keyword>
<dbReference type="GO" id="GO:0006508">
    <property type="term" value="P:proteolysis"/>
    <property type="evidence" value="ECO:0007669"/>
    <property type="project" value="UniProtKB-KW"/>
</dbReference>
<dbReference type="PROSITE" id="PS01302">
    <property type="entry name" value="UPF0758"/>
    <property type="match status" value="1"/>
</dbReference>
<dbReference type="PANTHER" id="PTHR30471:SF3">
    <property type="entry name" value="UPF0758 PROTEIN YEES-RELATED"/>
    <property type="match status" value="1"/>
</dbReference>
<evidence type="ECO:0000256" key="5">
    <source>
        <dbReference type="ARBA" id="ARBA00023049"/>
    </source>
</evidence>
<dbReference type="Pfam" id="PF04002">
    <property type="entry name" value="RadC"/>
    <property type="match status" value="1"/>
</dbReference>
<gene>
    <name evidence="7" type="ORF">C0630_11725</name>
</gene>
<protein>
    <submittedName>
        <fullName evidence="7">DNA repair protein RadC</fullName>
    </submittedName>
</protein>
<evidence type="ECO:0000256" key="4">
    <source>
        <dbReference type="ARBA" id="ARBA00022833"/>
    </source>
</evidence>
<dbReference type="EMBL" id="PKUN01000021">
    <property type="protein sequence ID" value="PLX61074.1"/>
    <property type="molecule type" value="Genomic_DNA"/>
</dbReference>
<keyword evidence="3" id="KW-0378">Hydrolase</keyword>
<proteinExistence type="predicted"/>
<dbReference type="InterPro" id="IPR025657">
    <property type="entry name" value="RadC_JAB"/>
</dbReference>
<dbReference type="CDD" id="cd08071">
    <property type="entry name" value="MPN_DUF2466"/>
    <property type="match status" value="1"/>
</dbReference>
<dbReference type="SUPFAM" id="SSF102712">
    <property type="entry name" value="JAB1/MPN domain"/>
    <property type="match status" value="1"/>
</dbReference>
<keyword evidence="5" id="KW-0482">Metalloprotease</keyword>
<dbReference type="PROSITE" id="PS50249">
    <property type="entry name" value="MPN"/>
    <property type="match status" value="1"/>
</dbReference>
<organism evidence="7 8">
    <name type="scientific">Sedimenticola selenatireducens</name>
    <dbReference type="NCBI Taxonomy" id="191960"/>
    <lineage>
        <taxon>Bacteria</taxon>
        <taxon>Pseudomonadati</taxon>
        <taxon>Pseudomonadota</taxon>
        <taxon>Gammaproteobacteria</taxon>
        <taxon>Chromatiales</taxon>
        <taxon>Sedimenticolaceae</taxon>
        <taxon>Sedimenticola</taxon>
    </lineage>
</organism>
<dbReference type="Proteomes" id="UP000235015">
    <property type="component" value="Unassembled WGS sequence"/>
</dbReference>
<evidence type="ECO:0000256" key="3">
    <source>
        <dbReference type="ARBA" id="ARBA00022801"/>
    </source>
</evidence>
<evidence type="ECO:0000259" key="6">
    <source>
        <dbReference type="PROSITE" id="PS50249"/>
    </source>
</evidence>
<reference evidence="7 8" key="1">
    <citation type="submission" date="2017-11" db="EMBL/GenBank/DDBJ databases">
        <title>Genome-resolved metagenomics identifies genetic mobility, metabolic interactions, and unexpected diversity in perchlorate-reducing communities.</title>
        <authorList>
            <person name="Barnum T.P."/>
            <person name="Figueroa I.A."/>
            <person name="Carlstrom C.I."/>
            <person name="Lucas L.N."/>
            <person name="Engelbrektson A.L."/>
            <person name="Coates J.D."/>
        </authorList>
    </citation>
    <scope>NUCLEOTIDE SEQUENCE [LARGE SCALE GENOMIC DNA]</scope>
    <source>
        <strain evidence="7">BM301</strain>
    </source>
</reference>
<comment type="caution">
    <text evidence="7">The sequence shown here is derived from an EMBL/GenBank/DDBJ whole genome shotgun (WGS) entry which is preliminary data.</text>
</comment>
<dbReference type="AlphaFoldDB" id="A0A2N6CV46"/>
<dbReference type="InterPro" id="IPR001405">
    <property type="entry name" value="UPF0758"/>
</dbReference>
<name>A0A2N6CV46_9GAMM</name>
<evidence type="ECO:0000313" key="7">
    <source>
        <dbReference type="EMBL" id="PLX61074.1"/>
    </source>
</evidence>
<accession>A0A2N6CV46</accession>
<evidence type="ECO:0000256" key="2">
    <source>
        <dbReference type="ARBA" id="ARBA00022723"/>
    </source>
</evidence>
<dbReference type="PANTHER" id="PTHR30471">
    <property type="entry name" value="DNA REPAIR PROTEIN RADC"/>
    <property type="match status" value="1"/>
</dbReference>